<dbReference type="Proteomes" id="UP000233375">
    <property type="component" value="Unassembled WGS sequence"/>
</dbReference>
<name>A0A2N0Z340_9BACI</name>
<dbReference type="RefSeq" id="WP_101176892.1">
    <property type="nucleotide sequence ID" value="NZ_PISE01000017.1"/>
</dbReference>
<dbReference type="AlphaFoldDB" id="A0A2N0Z340"/>
<reference evidence="1 2" key="1">
    <citation type="journal article" date="2003" name="Int. J. Syst. Evol. Microbiol.">
        <title>Bacillus nealsonii sp. nov., isolated from a spacecraft-assembly facility, whose spores are gamma-radiation resistant.</title>
        <authorList>
            <person name="Venkateswaran K."/>
            <person name="Kempf M."/>
            <person name="Chen F."/>
            <person name="Satomi M."/>
            <person name="Nicholson W."/>
            <person name="Kern R."/>
        </authorList>
    </citation>
    <scope>NUCLEOTIDE SEQUENCE [LARGE SCALE GENOMIC DNA]</scope>
    <source>
        <strain evidence="1 2">FO-92</strain>
    </source>
</reference>
<comment type="caution">
    <text evidence="1">The sequence shown here is derived from an EMBL/GenBank/DDBJ whole genome shotgun (WGS) entry which is preliminary data.</text>
</comment>
<gene>
    <name evidence="1" type="ORF">CWS01_09145</name>
</gene>
<organism evidence="1 2">
    <name type="scientific">Niallia nealsonii</name>
    <dbReference type="NCBI Taxonomy" id="115979"/>
    <lineage>
        <taxon>Bacteria</taxon>
        <taxon>Bacillati</taxon>
        <taxon>Bacillota</taxon>
        <taxon>Bacilli</taxon>
        <taxon>Bacillales</taxon>
        <taxon>Bacillaceae</taxon>
        <taxon>Niallia</taxon>
    </lineage>
</organism>
<proteinExistence type="predicted"/>
<dbReference type="EMBL" id="PISE01000017">
    <property type="protein sequence ID" value="PKG23928.1"/>
    <property type="molecule type" value="Genomic_DNA"/>
</dbReference>
<evidence type="ECO:0000313" key="1">
    <source>
        <dbReference type="EMBL" id="PKG23928.1"/>
    </source>
</evidence>
<evidence type="ECO:0000313" key="2">
    <source>
        <dbReference type="Proteomes" id="UP000233375"/>
    </source>
</evidence>
<sequence length="116" mass="13364">MKQAIYLLNTQKQMVITAMEFHRSTLQGMNKKLFDIAFNKVNRMDEVLELDGMEMIYLTQSMNRYAKYLSKLGEIYESKLYRAAAEGIEIIRIKFQMENGPKVKKEKAASAGTLTA</sequence>
<protein>
    <submittedName>
        <fullName evidence="1">Uncharacterized protein</fullName>
    </submittedName>
</protein>
<dbReference type="OrthoDB" id="2889938at2"/>
<keyword evidence="2" id="KW-1185">Reference proteome</keyword>
<accession>A0A2N0Z340</accession>